<protein>
    <submittedName>
        <fullName evidence="1">Unnamed protein product</fullName>
    </submittedName>
</protein>
<dbReference type="Proteomes" id="UP001165064">
    <property type="component" value="Unassembled WGS sequence"/>
</dbReference>
<reference evidence="1" key="1">
    <citation type="submission" date="2023-04" db="EMBL/GenBank/DDBJ databases">
        <title>Ambrosiozyma monospora NBRC 10751.</title>
        <authorList>
            <person name="Ichikawa N."/>
            <person name="Sato H."/>
            <person name="Tonouchi N."/>
        </authorList>
    </citation>
    <scope>NUCLEOTIDE SEQUENCE</scope>
    <source>
        <strain evidence="1">NBRC 10751</strain>
    </source>
</reference>
<evidence type="ECO:0000313" key="2">
    <source>
        <dbReference type="Proteomes" id="UP001165064"/>
    </source>
</evidence>
<proteinExistence type="predicted"/>
<name>A0ACB5TK81_AMBMO</name>
<comment type="caution">
    <text evidence="1">The sequence shown here is derived from an EMBL/GenBank/DDBJ whole genome shotgun (WGS) entry which is preliminary data.</text>
</comment>
<keyword evidence="2" id="KW-1185">Reference proteome</keyword>
<accession>A0ACB5TK81</accession>
<organism evidence="1 2">
    <name type="scientific">Ambrosiozyma monospora</name>
    <name type="common">Yeast</name>
    <name type="synonym">Endomycopsis monosporus</name>
    <dbReference type="NCBI Taxonomy" id="43982"/>
    <lineage>
        <taxon>Eukaryota</taxon>
        <taxon>Fungi</taxon>
        <taxon>Dikarya</taxon>
        <taxon>Ascomycota</taxon>
        <taxon>Saccharomycotina</taxon>
        <taxon>Pichiomycetes</taxon>
        <taxon>Pichiales</taxon>
        <taxon>Pichiaceae</taxon>
        <taxon>Ambrosiozyma</taxon>
    </lineage>
</organism>
<evidence type="ECO:0000313" key="1">
    <source>
        <dbReference type="EMBL" id="GME89884.1"/>
    </source>
</evidence>
<gene>
    <name evidence="1" type="ORF">Amon02_000860000</name>
</gene>
<sequence length="110" mass="12075">MNSFTTKEVQLTDATDIATCSLLIPNKSQLSLNRIIKMLFPEDHFTQLAITVTKRQKVSSSSTAPTTSSSATPASAKATTSTSSSIIIIIFFIYSHNERYSHQRALECVC</sequence>
<dbReference type="EMBL" id="BSXS01007693">
    <property type="protein sequence ID" value="GME89884.1"/>
    <property type="molecule type" value="Genomic_DNA"/>
</dbReference>